<dbReference type="RefSeq" id="WP_189005726.1">
    <property type="nucleotide sequence ID" value="NZ_BMOD01000020.1"/>
</dbReference>
<accession>A0ABQ2DAY9</accession>
<name>A0ABQ2DAY9_9DEIO</name>
<sequence length="92" mass="10908">MAQEFLKGENPDPAYYRYSVFRRFMDRYPHVPELHFAAFLQLAEQDPPLKEMIIGDLLERPECPQEVLQKVARKYTGELQQKAEARLQQLQL</sequence>
<evidence type="ECO:0000313" key="1">
    <source>
        <dbReference type="EMBL" id="GGJ49674.1"/>
    </source>
</evidence>
<reference evidence="2" key="1">
    <citation type="journal article" date="2019" name="Int. J. Syst. Evol. Microbiol.">
        <title>The Global Catalogue of Microorganisms (GCM) 10K type strain sequencing project: providing services to taxonomists for standard genome sequencing and annotation.</title>
        <authorList>
            <consortium name="The Broad Institute Genomics Platform"/>
            <consortium name="The Broad Institute Genome Sequencing Center for Infectious Disease"/>
            <person name="Wu L."/>
            <person name="Ma J."/>
        </authorList>
    </citation>
    <scope>NUCLEOTIDE SEQUENCE [LARGE SCALE GENOMIC DNA]</scope>
    <source>
        <strain evidence="2">JCM 14370</strain>
    </source>
</reference>
<evidence type="ECO:0000313" key="2">
    <source>
        <dbReference type="Proteomes" id="UP000632222"/>
    </source>
</evidence>
<organism evidence="1 2">
    <name type="scientific">Deinococcus roseus</name>
    <dbReference type="NCBI Taxonomy" id="392414"/>
    <lineage>
        <taxon>Bacteria</taxon>
        <taxon>Thermotogati</taxon>
        <taxon>Deinococcota</taxon>
        <taxon>Deinococci</taxon>
        <taxon>Deinococcales</taxon>
        <taxon>Deinococcaceae</taxon>
        <taxon>Deinococcus</taxon>
    </lineage>
</organism>
<comment type="caution">
    <text evidence="1">The sequence shown here is derived from an EMBL/GenBank/DDBJ whole genome shotgun (WGS) entry which is preliminary data.</text>
</comment>
<dbReference type="Proteomes" id="UP000632222">
    <property type="component" value="Unassembled WGS sequence"/>
</dbReference>
<keyword evidence="2" id="KW-1185">Reference proteome</keyword>
<dbReference type="EMBL" id="BMOD01000020">
    <property type="protein sequence ID" value="GGJ49674.1"/>
    <property type="molecule type" value="Genomic_DNA"/>
</dbReference>
<gene>
    <name evidence="1" type="ORF">GCM10008938_39570</name>
</gene>
<protein>
    <submittedName>
        <fullName evidence="1">Uncharacterized protein</fullName>
    </submittedName>
</protein>
<proteinExistence type="predicted"/>